<dbReference type="InterPro" id="IPR036463">
    <property type="entry name" value="Urease_gamma_sf"/>
</dbReference>
<dbReference type="InterPro" id="IPR008223">
    <property type="entry name" value="Urease_gamma-beta_su"/>
</dbReference>
<proteinExistence type="predicted"/>
<dbReference type="HOGENOM" id="CLU_000980_3_0_10"/>
<accession>B6YQL9</accession>
<evidence type="ECO:0000256" key="2">
    <source>
        <dbReference type="ARBA" id="ARBA00012934"/>
    </source>
</evidence>
<dbReference type="EC" id="3.5.1.5" evidence="2"/>
<dbReference type="PANTHER" id="PTHR33569:SF1">
    <property type="entry name" value="UREASE"/>
    <property type="match status" value="1"/>
</dbReference>
<dbReference type="CDD" id="cd00390">
    <property type="entry name" value="Urease_gamma"/>
    <property type="match status" value="1"/>
</dbReference>
<evidence type="ECO:0000313" key="5">
    <source>
        <dbReference type="EMBL" id="BAG83491.1"/>
    </source>
</evidence>
<dbReference type="NCBIfam" id="NF009671">
    <property type="entry name" value="PRK13192.1"/>
    <property type="match status" value="1"/>
</dbReference>
<dbReference type="EMBL" id="AP010656">
    <property type="protein sequence ID" value="BAG83491.1"/>
    <property type="molecule type" value="Genomic_DNA"/>
</dbReference>
<dbReference type="Proteomes" id="UP000000723">
    <property type="component" value="Chromosome"/>
</dbReference>
<dbReference type="PANTHER" id="PTHR33569">
    <property type="entry name" value="UREASE"/>
    <property type="match status" value="1"/>
</dbReference>
<keyword evidence="3" id="KW-0378">Hydrolase</keyword>
<comment type="pathway">
    <text evidence="1">Nitrogen metabolism; urea degradation; CO(2) and NH(3) from urea (urease route): step 1/1.</text>
</comment>
<dbReference type="Gene3D" id="2.10.150.10">
    <property type="entry name" value="Urease, beta subunit"/>
    <property type="match status" value="1"/>
</dbReference>
<name>B6YQL9_AZOPC</name>
<dbReference type="InterPro" id="IPR050069">
    <property type="entry name" value="Urease_subunit"/>
</dbReference>
<dbReference type="eggNOG" id="COG0831">
    <property type="taxonomic scope" value="Bacteria"/>
</dbReference>
<dbReference type="GO" id="GO:0035550">
    <property type="term" value="C:urease complex"/>
    <property type="evidence" value="ECO:0007669"/>
    <property type="project" value="InterPro"/>
</dbReference>
<dbReference type="eggNOG" id="COG0832">
    <property type="taxonomic scope" value="Bacteria"/>
</dbReference>
<dbReference type="GO" id="GO:0009039">
    <property type="term" value="F:urease activity"/>
    <property type="evidence" value="ECO:0007669"/>
    <property type="project" value="UniProtKB-EC"/>
</dbReference>
<dbReference type="GO" id="GO:0043419">
    <property type="term" value="P:urea catabolic process"/>
    <property type="evidence" value="ECO:0007669"/>
    <property type="project" value="UniProtKB-UniPathway"/>
</dbReference>
<dbReference type="OrthoDB" id="9793527at2"/>
<evidence type="ECO:0000256" key="1">
    <source>
        <dbReference type="ARBA" id="ARBA00004897"/>
    </source>
</evidence>
<evidence type="ECO:0000256" key="4">
    <source>
        <dbReference type="ARBA" id="ARBA00047778"/>
    </source>
</evidence>
<dbReference type="Gene3D" id="3.30.280.10">
    <property type="entry name" value="Urease, gamma-like subunit"/>
    <property type="match status" value="1"/>
</dbReference>
<dbReference type="Pfam" id="PF00547">
    <property type="entry name" value="Urease_gamma"/>
    <property type="match status" value="1"/>
</dbReference>
<organism evidence="5 6">
    <name type="scientific">Azobacteroides pseudotrichonymphae genomovar. CFP2</name>
    <dbReference type="NCBI Taxonomy" id="511995"/>
    <lineage>
        <taxon>Bacteria</taxon>
        <taxon>Pseudomonadati</taxon>
        <taxon>Bacteroidota</taxon>
        <taxon>Bacteroidia</taxon>
        <taxon>Bacteroidales</taxon>
        <taxon>Candidatus Azobacteroides</taxon>
    </lineage>
</organism>
<keyword evidence="6" id="KW-1185">Reference proteome</keyword>
<evidence type="ECO:0000313" key="6">
    <source>
        <dbReference type="Proteomes" id="UP000000723"/>
    </source>
</evidence>
<dbReference type="NCBIfam" id="TIGR00193">
    <property type="entry name" value="urease_gam"/>
    <property type="match status" value="1"/>
</dbReference>
<protein>
    <recommendedName>
        <fullName evidence="2">urease</fullName>
        <ecNumber evidence="2">3.5.1.5</ecNumber>
    </recommendedName>
</protein>
<dbReference type="GO" id="GO:0016151">
    <property type="term" value="F:nickel cation binding"/>
    <property type="evidence" value="ECO:0007669"/>
    <property type="project" value="InterPro"/>
</dbReference>
<sequence length="250" mass="27436">MRLTPRDVEKLMLHIACVVAQKRYARGLKLNYPEAVALLSGQLLELIRDGHNLAELTKLGKEILGKGDVLPGVAEMLIQVQVEGTFTDGTKLVSIHHPICYETVSSIFALYGSGLIKSSKRVESDNSMGVIPGFIETKDEPIFYNTNRRTITLCVTNTGTRSIQVGSHCSFEETNKALLFDRSASIGFRLNIPAGTTILFPPGETKNVELVEIAGDKQIWGGSGLVNGSFEHKQKEITLTMKEQGFILDT</sequence>
<dbReference type="Pfam" id="PF00699">
    <property type="entry name" value="Urease_beta"/>
    <property type="match status" value="1"/>
</dbReference>
<dbReference type="InterPro" id="IPR036461">
    <property type="entry name" value="Urease_betasu_sf"/>
</dbReference>
<gene>
    <name evidence="5" type="ordered locus">CFPG_228</name>
</gene>
<dbReference type="RefSeq" id="WP_012573252.1">
    <property type="nucleotide sequence ID" value="NC_011565.1"/>
</dbReference>
<evidence type="ECO:0000256" key="3">
    <source>
        <dbReference type="ARBA" id="ARBA00022801"/>
    </source>
</evidence>
<dbReference type="AlphaFoldDB" id="B6YQL9"/>
<dbReference type="UniPathway" id="UPA00258">
    <property type="reaction ID" value="UER00370"/>
</dbReference>
<dbReference type="NCBIfam" id="TIGR00192">
    <property type="entry name" value="urease_beta"/>
    <property type="match status" value="1"/>
</dbReference>
<comment type="catalytic activity">
    <reaction evidence="4">
        <text>urea + 2 H2O + H(+) = hydrogencarbonate + 2 NH4(+)</text>
        <dbReference type="Rhea" id="RHEA:20557"/>
        <dbReference type="ChEBI" id="CHEBI:15377"/>
        <dbReference type="ChEBI" id="CHEBI:15378"/>
        <dbReference type="ChEBI" id="CHEBI:16199"/>
        <dbReference type="ChEBI" id="CHEBI:17544"/>
        <dbReference type="ChEBI" id="CHEBI:28938"/>
        <dbReference type="EC" id="3.5.1.5"/>
    </reaction>
</comment>
<dbReference type="NCBIfam" id="NF009712">
    <property type="entry name" value="PRK13241.1"/>
    <property type="match status" value="1"/>
</dbReference>
<dbReference type="CDD" id="cd00407">
    <property type="entry name" value="Urease_beta"/>
    <property type="match status" value="1"/>
</dbReference>
<dbReference type="InterPro" id="IPR002026">
    <property type="entry name" value="Urease_gamma/gamma-beta_su"/>
</dbReference>
<dbReference type="SUPFAM" id="SSF51278">
    <property type="entry name" value="Urease, beta-subunit"/>
    <property type="match status" value="1"/>
</dbReference>
<dbReference type="InterPro" id="IPR002019">
    <property type="entry name" value="Urease_beta-like"/>
</dbReference>
<dbReference type="PIRSF" id="PIRSF001225">
    <property type="entry name" value="Urease_gammabeta"/>
    <property type="match status" value="1"/>
</dbReference>
<dbReference type="SUPFAM" id="SSF54111">
    <property type="entry name" value="Urease, gamma-subunit"/>
    <property type="match status" value="1"/>
</dbReference>
<dbReference type="KEGG" id="aps:CFPG_228"/>
<reference evidence="6" key="1">
    <citation type="journal article" date="2008" name="Science">
        <title>Genome of an endosymbiont coupling N2 fixation to cellulolysis within RT protist cells in termite gut.</title>
        <authorList>
            <person name="Hongoh Y."/>
            <person name="Sharma V.K."/>
            <person name="Prakash T."/>
            <person name="Noda S."/>
            <person name="Toh H."/>
            <person name="Taylor T.D."/>
            <person name="Kudo T."/>
            <person name="Sakaki Y."/>
            <person name="Toyoda A."/>
            <person name="Hattori M."/>
            <person name="Ohkuma M."/>
        </authorList>
    </citation>
    <scope>NUCLEOTIDE SEQUENCE [LARGE SCALE GENOMIC DNA]</scope>
</reference>
<dbReference type="STRING" id="511995.CFPG_228"/>